<proteinExistence type="inferred from homology"/>
<dbReference type="NCBIfam" id="TIGR02379">
    <property type="entry name" value="ECA_wecE"/>
    <property type="match status" value="1"/>
</dbReference>
<dbReference type="SUPFAM" id="SSF53383">
    <property type="entry name" value="PLP-dependent transferases"/>
    <property type="match status" value="1"/>
</dbReference>
<evidence type="ECO:0000256" key="4">
    <source>
        <dbReference type="RuleBase" id="RU004508"/>
    </source>
</evidence>
<dbReference type="GO" id="GO:0019180">
    <property type="term" value="F:dTDP-4-amino-4,6-dideoxygalactose transaminase activity"/>
    <property type="evidence" value="ECO:0007669"/>
    <property type="project" value="TreeGrafter"/>
</dbReference>
<dbReference type="CDD" id="cd00616">
    <property type="entry name" value="AHBA_syn"/>
    <property type="match status" value="1"/>
</dbReference>
<name>A0A0A7PM41_9SPHN</name>
<dbReference type="InterPro" id="IPR015424">
    <property type="entry name" value="PyrdxlP-dep_Trfase"/>
</dbReference>
<gene>
    <name evidence="5" type="primary">rffA</name>
    <name evidence="5" type="ORF">SKP52_10510</name>
</gene>
<feature type="modified residue" description="N6-(pyridoxal phosphate)lysine" evidence="3">
    <location>
        <position position="181"/>
    </location>
</feature>
<dbReference type="GO" id="GO:0000271">
    <property type="term" value="P:polysaccharide biosynthetic process"/>
    <property type="evidence" value="ECO:0007669"/>
    <property type="project" value="TreeGrafter"/>
</dbReference>
<accession>A0A0A7PM41</accession>
<dbReference type="RefSeq" id="WP_052208082.1">
    <property type="nucleotide sequence ID" value="NZ_CP009122.1"/>
</dbReference>
<evidence type="ECO:0000313" key="5">
    <source>
        <dbReference type="EMBL" id="AJA09007.1"/>
    </source>
</evidence>
<dbReference type="Gene3D" id="3.40.640.10">
    <property type="entry name" value="Type I PLP-dependent aspartate aminotransferase-like (Major domain)"/>
    <property type="match status" value="1"/>
</dbReference>
<organism evidence="5 6">
    <name type="scientific">Sphingopyxis fribergensis</name>
    <dbReference type="NCBI Taxonomy" id="1515612"/>
    <lineage>
        <taxon>Bacteria</taxon>
        <taxon>Pseudomonadati</taxon>
        <taxon>Pseudomonadota</taxon>
        <taxon>Alphaproteobacteria</taxon>
        <taxon>Sphingomonadales</taxon>
        <taxon>Sphingomonadaceae</taxon>
        <taxon>Sphingopyxis</taxon>
    </lineage>
</organism>
<dbReference type="InterPro" id="IPR015422">
    <property type="entry name" value="PyrdxlP-dep_Trfase_small"/>
</dbReference>
<dbReference type="STRING" id="1515612.SKP52_10510"/>
<comment type="similarity">
    <text evidence="1 4">Belongs to the DegT/DnrJ/EryC1 family.</text>
</comment>
<dbReference type="PANTHER" id="PTHR30244:SF34">
    <property type="entry name" value="DTDP-4-AMINO-4,6-DIDEOXYGALACTOSE TRANSAMINASE"/>
    <property type="match status" value="1"/>
</dbReference>
<dbReference type="Gene3D" id="3.90.1150.10">
    <property type="entry name" value="Aspartate Aminotransferase, domain 1"/>
    <property type="match status" value="1"/>
</dbReference>
<dbReference type="InterPro" id="IPR015421">
    <property type="entry name" value="PyrdxlP-dep_Trfase_major"/>
</dbReference>
<keyword evidence="6" id="KW-1185">Reference proteome</keyword>
<dbReference type="HOGENOM" id="CLU_033332_0_2_5"/>
<dbReference type="InterPro" id="IPR000653">
    <property type="entry name" value="DegT/StrS_aminotransferase"/>
</dbReference>
<protein>
    <submittedName>
        <fullName evidence="5">Lipopolysaccharide biosynthesis protein RffA</fullName>
    </submittedName>
</protein>
<dbReference type="Proteomes" id="UP000030907">
    <property type="component" value="Chromosome"/>
</dbReference>
<dbReference type="NCBIfam" id="NF008687">
    <property type="entry name" value="PRK11706.1"/>
    <property type="match status" value="1"/>
</dbReference>
<dbReference type="AlphaFoldDB" id="A0A0A7PM41"/>
<evidence type="ECO:0000256" key="2">
    <source>
        <dbReference type="PIRSR" id="PIRSR000390-1"/>
    </source>
</evidence>
<keyword evidence="3 4" id="KW-0663">Pyridoxal phosphate</keyword>
<dbReference type="PIRSF" id="PIRSF000390">
    <property type="entry name" value="PLP_StrS"/>
    <property type="match status" value="1"/>
</dbReference>
<reference evidence="5 6" key="1">
    <citation type="journal article" date="2015" name="Int. J. Syst. Evol. Microbiol.">
        <title>Description of Sphingopyxis fribergensis sp. nov. - a soil bacterium with the ability to degrade styrene and phenylacetic acid.</title>
        <authorList>
            <person name="Oelschlagel M."/>
            <person name="Ruckert C."/>
            <person name="Kalinowski J."/>
            <person name="Schmidt G."/>
            <person name="Schlomann M."/>
            <person name="Tischler D."/>
        </authorList>
    </citation>
    <scope>NUCLEOTIDE SEQUENCE [LARGE SCALE GENOMIC DNA]</scope>
    <source>
        <strain evidence="5 6">Kp5.2</strain>
    </source>
</reference>
<evidence type="ECO:0000256" key="3">
    <source>
        <dbReference type="PIRSR" id="PIRSR000390-2"/>
    </source>
</evidence>
<dbReference type="PANTHER" id="PTHR30244">
    <property type="entry name" value="TRANSAMINASE"/>
    <property type="match status" value="1"/>
</dbReference>
<dbReference type="Pfam" id="PF01041">
    <property type="entry name" value="DegT_DnrJ_EryC1"/>
    <property type="match status" value="1"/>
</dbReference>
<dbReference type="InterPro" id="IPR012749">
    <property type="entry name" value="WecE-like"/>
</dbReference>
<dbReference type="EMBL" id="CP009122">
    <property type="protein sequence ID" value="AJA09007.1"/>
    <property type="molecule type" value="Genomic_DNA"/>
</dbReference>
<evidence type="ECO:0000256" key="1">
    <source>
        <dbReference type="ARBA" id="ARBA00037999"/>
    </source>
</evidence>
<dbReference type="KEGG" id="sphk:SKP52_10510"/>
<dbReference type="OrthoDB" id="9768668at2"/>
<feature type="active site" description="Proton acceptor" evidence="2">
    <location>
        <position position="181"/>
    </location>
</feature>
<evidence type="ECO:0000313" key="6">
    <source>
        <dbReference type="Proteomes" id="UP000030907"/>
    </source>
</evidence>
<dbReference type="GO" id="GO:0030170">
    <property type="term" value="F:pyridoxal phosphate binding"/>
    <property type="evidence" value="ECO:0007669"/>
    <property type="project" value="TreeGrafter"/>
</dbReference>
<sequence length="374" mass="40214">MIPFNKPYLVGTENLYIGEALASRKLSGDGSFTKRAQALIEAQLGSGKSLLTTSCTDALEAAALLCDLKPGDEVIVPSYTFVSTANAFALRGATIRFADSGADNPNIDPASVASLVNERTRAIVPVHYAGVACDMDALQAIADGVGATIVEDAAQAIASFYKGKPLGTLGTFSAFSFHETKNIVCGEGGALHVNDPARALDAEIVREKGTNRSAFFRGEVDKYNWVGLGSSYLPSELVAAFLTAQLEAVDAIQARRIAVWDRYAERLAHLAQRNDISLPVIPDYATNNAHMFYLVCDVLETRTRLIEHLKASGVMAVFHYQALHASPYFAANNATQPLAQATRYTDCLVRLPLYADMDMDDADRVADAVCAFFG</sequence>